<evidence type="ECO:0000256" key="1">
    <source>
        <dbReference type="ARBA" id="ARBA00004167"/>
    </source>
</evidence>
<keyword evidence="7" id="KW-0479">Metal-binding</keyword>
<dbReference type="PANTHER" id="PTHR32285:SF208">
    <property type="entry name" value="PROTEIN TRICHOME BIREFRINGENCE-LIKE 2"/>
    <property type="match status" value="1"/>
</dbReference>
<evidence type="ECO:0000256" key="4">
    <source>
        <dbReference type="ARBA" id="ARBA00022968"/>
    </source>
</evidence>
<evidence type="ECO:0000256" key="2">
    <source>
        <dbReference type="ARBA" id="ARBA00007727"/>
    </source>
</evidence>
<dbReference type="GO" id="GO:0005794">
    <property type="term" value="C:Golgi apparatus"/>
    <property type="evidence" value="ECO:0007669"/>
    <property type="project" value="TreeGrafter"/>
</dbReference>
<feature type="compositionally biased region" description="Low complexity" evidence="8">
    <location>
        <begin position="234"/>
        <end position="249"/>
    </location>
</feature>
<evidence type="ECO:0000256" key="7">
    <source>
        <dbReference type="PROSITE-ProRule" id="PRU00047"/>
    </source>
</evidence>
<dbReference type="AlphaFoldDB" id="A0A6L2NQX3"/>
<dbReference type="GO" id="GO:0008270">
    <property type="term" value="F:zinc ion binding"/>
    <property type="evidence" value="ECO:0007669"/>
    <property type="project" value="UniProtKB-KW"/>
</dbReference>
<organism evidence="10">
    <name type="scientific">Tanacetum cinerariifolium</name>
    <name type="common">Dalmatian daisy</name>
    <name type="synonym">Chrysanthemum cinerariifolium</name>
    <dbReference type="NCBI Taxonomy" id="118510"/>
    <lineage>
        <taxon>Eukaryota</taxon>
        <taxon>Viridiplantae</taxon>
        <taxon>Streptophyta</taxon>
        <taxon>Embryophyta</taxon>
        <taxon>Tracheophyta</taxon>
        <taxon>Spermatophyta</taxon>
        <taxon>Magnoliopsida</taxon>
        <taxon>eudicotyledons</taxon>
        <taxon>Gunneridae</taxon>
        <taxon>Pentapetalae</taxon>
        <taxon>asterids</taxon>
        <taxon>campanulids</taxon>
        <taxon>Asterales</taxon>
        <taxon>Asteraceae</taxon>
        <taxon>Asteroideae</taxon>
        <taxon>Anthemideae</taxon>
        <taxon>Anthemidinae</taxon>
        <taxon>Tanacetum</taxon>
    </lineage>
</organism>
<feature type="domain" description="CCHC-type" evidence="9">
    <location>
        <begin position="335"/>
        <end position="350"/>
    </location>
</feature>
<reference evidence="10" key="1">
    <citation type="journal article" date="2019" name="Sci. Rep.">
        <title>Draft genome of Tanacetum cinerariifolium, the natural source of mosquito coil.</title>
        <authorList>
            <person name="Yamashiro T."/>
            <person name="Shiraishi A."/>
            <person name="Satake H."/>
            <person name="Nakayama K."/>
        </authorList>
    </citation>
    <scope>NUCLEOTIDE SEQUENCE</scope>
</reference>
<sequence>MATTDKESIAAGTDNRLSMLEENDFDSWRIRIQGYIRGKPNWKLIWNSIKNGPTPHPTTTDTTGEGEQQTQVIRKKRDDEFTDAENIKELADIQAINILSQGLPRHIFNTLNQIETAQEIGENVELLMQGSGLTEQQQKEILFDKYERFRANGNESIHGYFVRFHKLINDIKITKIQILAHHRNTKFLNNLPSYWSKYVAIVKNSRDISNTLSKMNQSSRNTDPLAYMAQATKTSSHTSSQQYSPSQPHYTPPPQQSPQSTNDAMLVTMNQIVNLLSGFQKQFPPTNNQLRTSTNPMTQATIQVGQITTESVQRRAPGNKGKQIATGSQGKLVTCYNCRGQGHIARECKEKKRKRTHNGVEYTAHYDDSLAITTTIAFEVSHENAYDSDVDEAPHAATAFMANLTGTSTGEGTRNDTDFHSEDYNCTVGYVKAPFLVMESSLNGKNLLRLDMMESSTTSFYHDANILIFNTGHWWNLEKTSQGSFQECDIFNGRWVRDDTKPYYPTESCPYVDGIFNCHHHKRPDAEYVKWRWLPFGCDIPSLNTTNFLERLKGKKMVFVGDSLNRNMWESLVCILQHSLKNKSMAYEISGTSNYNFQKRGYYAIRFEASNHVYPRFELLDAYTRALSTWATWVDNNVNTQTTQVILIIGEVSGIQEVRRKDFYQEGNHVYPRFELLDAYTRALFTWATWVDNNVNTQTTQVILIIDSGDIS</sequence>
<comment type="similarity">
    <text evidence="2">Belongs to the PC-esterase family. TBL subfamily.</text>
</comment>
<evidence type="ECO:0000256" key="5">
    <source>
        <dbReference type="ARBA" id="ARBA00022989"/>
    </source>
</evidence>
<dbReference type="Pfam" id="PF13839">
    <property type="entry name" value="PC-Esterase"/>
    <property type="match status" value="2"/>
</dbReference>
<evidence type="ECO:0000313" key="10">
    <source>
        <dbReference type="EMBL" id="GEU87809.1"/>
    </source>
</evidence>
<dbReference type="PANTHER" id="PTHR32285">
    <property type="entry name" value="PROTEIN TRICHOME BIREFRINGENCE-LIKE 9-RELATED"/>
    <property type="match status" value="1"/>
</dbReference>
<keyword evidence="6" id="KW-0472">Membrane</keyword>
<dbReference type="GO" id="GO:0003676">
    <property type="term" value="F:nucleic acid binding"/>
    <property type="evidence" value="ECO:0007669"/>
    <property type="project" value="InterPro"/>
</dbReference>
<dbReference type="InterPro" id="IPR025846">
    <property type="entry name" value="TBL_N"/>
</dbReference>
<dbReference type="Pfam" id="PF14416">
    <property type="entry name" value="PMR5N"/>
    <property type="match status" value="1"/>
</dbReference>
<dbReference type="Pfam" id="PF14223">
    <property type="entry name" value="Retrotran_gag_2"/>
    <property type="match status" value="1"/>
</dbReference>
<evidence type="ECO:0000256" key="6">
    <source>
        <dbReference type="ARBA" id="ARBA00023136"/>
    </source>
</evidence>
<dbReference type="InterPro" id="IPR001878">
    <property type="entry name" value="Znf_CCHC"/>
</dbReference>
<dbReference type="EMBL" id="BKCJ010009617">
    <property type="protein sequence ID" value="GEU87809.1"/>
    <property type="molecule type" value="Genomic_DNA"/>
</dbReference>
<dbReference type="Gene3D" id="4.10.60.10">
    <property type="entry name" value="Zinc finger, CCHC-type"/>
    <property type="match status" value="1"/>
</dbReference>
<dbReference type="SUPFAM" id="SSF57756">
    <property type="entry name" value="Retrovirus zinc finger-like domains"/>
    <property type="match status" value="1"/>
</dbReference>
<dbReference type="GO" id="GO:0016413">
    <property type="term" value="F:O-acetyltransferase activity"/>
    <property type="evidence" value="ECO:0007669"/>
    <property type="project" value="InterPro"/>
</dbReference>
<dbReference type="Pfam" id="PF00098">
    <property type="entry name" value="zf-CCHC"/>
    <property type="match status" value="1"/>
</dbReference>
<keyword evidence="4" id="KW-0735">Signal-anchor</keyword>
<evidence type="ECO:0000256" key="3">
    <source>
        <dbReference type="ARBA" id="ARBA00022692"/>
    </source>
</evidence>
<evidence type="ECO:0000256" key="8">
    <source>
        <dbReference type="SAM" id="MobiDB-lite"/>
    </source>
</evidence>
<feature type="compositionally biased region" description="Low complexity" evidence="8">
    <location>
        <begin position="57"/>
        <end position="71"/>
    </location>
</feature>
<dbReference type="InterPro" id="IPR029962">
    <property type="entry name" value="TBL"/>
</dbReference>
<comment type="subcellular location">
    <subcellularLocation>
        <location evidence="1">Membrane</location>
        <topology evidence="1">Single-pass membrane protein</topology>
    </subcellularLocation>
</comment>
<dbReference type="SMART" id="SM00343">
    <property type="entry name" value="ZnF_C2HC"/>
    <property type="match status" value="1"/>
</dbReference>
<dbReference type="InterPro" id="IPR036875">
    <property type="entry name" value="Znf_CCHC_sf"/>
</dbReference>
<keyword evidence="3" id="KW-0812">Transmembrane</keyword>
<gene>
    <name evidence="10" type="ORF">Tci_059787</name>
</gene>
<evidence type="ECO:0000259" key="9">
    <source>
        <dbReference type="PROSITE" id="PS50158"/>
    </source>
</evidence>
<keyword evidence="5" id="KW-1133">Transmembrane helix</keyword>
<keyword evidence="7" id="KW-0862">Zinc</keyword>
<protein>
    <submittedName>
        <fullName evidence="10">Protein trichome birefringence-like 2</fullName>
    </submittedName>
</protein>
<name>A0A6L2NQX3_TANCI</name>
<dbReference type="InterPro" id="IPR026057">
    <property type="entry name" value="TBL_C"/>
</dbReference>
<keyword evidence="7" id="KW-0863">Zinc-finger</keyword>
<dbReference type="PROSITE" id="PS50158">
    <property type="entry name" value="ZF_CCHC"/>
    <property type="match status" value="1"/>
</dbReference>
<proteinExistence type="inferred from homology"/>
<feature type="region of interest" description="Disordered" evidence="8">
    <location>
        <begin position="52"/>
        <end position="77"/>
    </location>
</feature>
<dbReference type="GO" id="GO:0016020">
    <property type="term" value="C:membrane"/>
    <property type="evidence" value="ECO:0007669"/>
    <property type="project" value="UniProtKB-SubCell"/>
</dbReference>
<feature type="region of interest" description="Disordered" evidence="8">
    <location>
        <begin position="229"/>
        <end position="261"/>
    </location>
</feature>
<accession>A0A6L2NQX3</accession>
<comment type="caution">
    <text evidence="10">The sequence shown here is derived from an EMBL/GenBank/DDBJ whole genome shotgun (WGS) entry which is preliminary data.</text>
</comment>